<dbReference type="InterPro" id="IPR001736">
    <property type="entry name" value="PLipase_D/transphosphatidylase"/>
</dbReference>
<proteinExistence type="predicted"/>
<evidence type="ECO:0000259" key="1">
    <source>
        <dbReference type="PROSITE" id="PS50035"/>
    </source>
</evidence>
<dbReference type="Gene3D" id="3.30.870.10">
    <property type="entry name" value="Endonuclease Chain A"/>
    <property type="match status" value="2"/>
</dbReference>
<dbReference type="EMBL" id="SMBX01000012">
    <property type="protein sequence ID" value="TCU93178.1"/>
    <property type="molecule type" value="Genomic_DNA"/>
</dbReference>
<dbReference type="PANTHER" id="PTHR21248:SF12">
    <property type="entry name" value="CARDIOLIPIN SYNTHASE C"/>
    <property type="match status" value="1"/>
</dbReference>
<dbReference type="AlphaFoldDB" id="A0A4R3US02"/>
<dbReference type="PROSITE" id="PS50035">
    <property type="entry name" value="PLD"/>
    <property type="match status" value="2"/>
</dbReference>
<name>A0A4R3US02_9BURK</name>
<dbReference type="RefSeq" id="WP_243650936.1">
    <property type="nucleotide sequence ID" value="NZ_JBHRVM010000001.1"/>
</dbReference>
<feature type="domain" description="PLD phosphodiesterase" evidence="1">
    <location>
        <begin position="394"/>
        <end position="421"/>
    </location>
</feature>
<feature type="domain" description="PLD phosphodiesterase" evidence="1">
    <location>
        <begin position="154"/>
        <end position="181"/>
    </location>
</feature>
<organism evidence="2 3">
    <name type="scientific">Paracandidimonas soli</name>
    <dbReference type="NCBI Taxonomy" id="1917182"/>
    <lineage>
        <taxon>Bacteria</taxon>
        <taxon>Pseudomonadati</taxon>
        <taxon>Pseudomonadota</taxon>
        <taxon>Betaproteobacteria</taxon>
        <taxon>Burkholderiales</taxon>
        <taxon>Alcaligenaceae</taxon>
        <taxon>Paracandidimonas</taxon>
    </lineage>
</organism>
<evidence type="ECO:0000313" key="3">
    <source>
        <dbReference type="Proteomes" id="UP000294692"/>
    </source>
</evidence>
<dbReference type="SMART" id="SM00155">
    <property type="entry name" value="PLDc"/>
    <property type="match status" value="2"/>
</dbReference>
<dbReference type="GO" id="GO:0032049">
    <property type="term" value="P:cardiolipin biosynthetic process"/>
    <property type="evidence" value="ECO:0007669"/>
    <property type="project" value="UniProtKB-ARBA"/>
</dbReference>
<evidence type="ECO:0000313" key="2">
    <source>
        <dbReference type="EMBL" id="TCU93178.1"/>
    </source>
</evidence>
<dbReference type="GO" id="GO:0030572">
    <property type="term" value="F:phosphatidyltransferase activity"/>
    <property type="evidence" value="ECO:0007669"/>
    <property type="project" value="UniProtKB-ARBA"/>
</dbReference>
<dbReference type="InterPro" id="IPR025202">
    <property type="entry name" value="PLD-like_dom"/>
</dbReference>
<dbReference type="SUPFAM" id="SSF56024">
    <property type="entry name" value="Phospholipase D/nuclease"/>
    <property type="match status" value="2"/>
</dbReference>
<sequence>MLAGLLSACSLPSLEGRSASHALLSQDSGDTRLGRGLAPMVREHPGMSGVAPLFNPLDAFATRMLLIAAAQRTLDIQYYIWRDDITGNLLLHALHEAAKRQVRVRLLLDDNGISGLDGKLALLNAVPNVEVRLFNPFPFRTFKPLGFLTDFNRVNRRMHNKSFTVDGQVTIVGGRNIGDEYFGATQDMEFADLDVLVAGAVVDDMSRDFDRYWNSESAYPVDKLVSMPNDRKARELLMGEASTELLPKAHAYMTAVRQSGFLENLLAGKQQLQWVRVRMVSDDPAKVLDKAPQGTLLVERLTQVLDKPEKSVDLVSPYFVPTDQGVAELGALAKQGVRLRVLTNAMEATDVVAVHAGYMKYRVPLLKQGIELFEMRRHSDQEKIRGRAGPFGSSGSSLHAKTFAVDGKRVFVGSFNFDPRSASLNTELGFVIESRDMAQSVVKAFDVDVPGYAYKLGLDENDEVYWLKTNADGEVEKLLTEPSVSLPKRLYVQFLSLLPIESLL</sequence>
<dbReference type="PANTHER" id="PTHR21248">
    <property type="entry name" value="CARDIOLIPIN SYNTHASE"/>
    <property type="match status" value="1"/>
</dbReference>
<dbReference type="Pfam" id="PF13091">
    <property type="entry name" value="PLDc_2"/>
    <property type="match status" value="2"/>
</dbReference>
<protein>
    <submittedName>
        <fullName evidence="2">Putative cardiolipin synthase</fullName>
    </submittedName>
</protein>
<dbReference type="CDD" id="cd09113">
    <property type="entry name" value="PLDc_ymdC_like_2"/>
    <property type="match status" value="1"/>
</dbReference>
<dbReference type="Proteomes" id="UP000294692">
    <property type="component" value="Unassembled WGS sequence"/>
</dbReference>
<gene>
    <name evidence="2" type="ORF">EV686_11261</name>
</gene>
<dbReference type="CDD" id="cd09111">
    <property type="entry name" value="PLDc_ymdC_like_1"/>
    <property type="match status" value="1"/>
</dbReference>
<accession>A0A4R3US02</accession>
<reference evidence="2 3" key="1">
    <citation type="submission" date="2019-03" db="EMBL/GenBank/DDBJ databases">
        <title>Genomic Encyclopedia of Type Strains, Phase IV (KMG-IV): sequencing the most valuable type-strain genomes for metagenomic binning, comparative biology and taxonomic classification.</title>
        <authorList>
            <person name="Goeker M."/>
        </authorList>
    </citation>
    <scope>NUCLEOTIDE SEQUENCE [LARGE SCALE GENOMIC DNA]</scope>
    <source>
        <strain evidence="2 3">DSM 100048</strain>
    </source>
</reference>
<keyword evidence="3" id="KW-1185">Reference proteome</keyword>
<comment type="caution">
    <text evidence="2">The sequence shown here is derived from an EMBL/GenBank/DDBJ whole genome shotgun (WGS) entry which is preliminary data.</text>
</comment>